<evidence type="ECO:0000256" key="1">
    <source>
        <dbReference type="SAM" id="MobiDB-lite"/>
    </source>
</evidence>
<reference evidence="2 3" key="1">
    <citation type="journal article" date="2007" name="Proc. Natl. Acad. Sci. U.S.A.">
        <title>The tiny eukaryote Ostreococcus provides genomic insights into the paradox of plankton speciation.</title>
        <authorList>
            <person name="Palenik B."/>
            <person name="Grimwood J."/>
            <person name="Aerts A."/>
            <person name="Rouze P."/>
            <person name="Salamov A."/>
            <person name="Putnam N."/>
            <person name="Dupont C."/>
            <person name="Jorgensen R."/>
            <person name="Derelle E."/>
            <person name="Rombauts S."/>
            <person name="Zhou K."/>
            <person name="Otillar R."/>
            <person name="Merchant S.S."/>
            <person name="Podell S."/>
            <person name="Gaasterland T."/>
            <person name="Napoli C."/>
            <person name="Gendler K."/>
            <person name="Manuell A."/>
            <person name="Tai V."/>
            <person name="Vallon O."/>
            <person name="Piganeau G."/>
            <person name="Jancek S."/>
            <person name="Heijde M."/>
            <person name="Jabbari K."/>
            <person name="Bowler C."/>
            <person name="Lohr M."/>
            <person name="Robbens S."/>
            <person name="Werner G."/>
            <person name="Dubchak I."/>
            <person name="Pazour G.J."/>
            <person name="Ren Q."/>
            <person name="Paulsen I."/>
            <person name="Delwiche C."/>
            <person name="Schmutz J."/>
            <person name="Rokhsar D."/>
            <person name="Van de Peer Y."/>
            <person name="Moreau H."/>
            <person name="Grigoriev I.V."/>
        </authorList>
    </citation>
    <scope>NUCLEOTIDE SEQUENCE [LARGE SCALE GENOMIC DNA]</scope>
    <source>
        <strain evidence="2 3">CCE9901</strain>
    </source>
</reference>
<dbReference type="HOGENOM" id="CLU_491268_0_0_1"/>
<sequence>MAHIVNTIVPQAPPTGPNAEGSIELLDEQLASILKDVDVRARANALDAPNSAAVHIVMKVHAFDTIICRLDEHLLEFAAAELVSELAELGRRHAELRHTRSCVAIGFGDAELRATFDALRSSIETLRHAVENDDFEAVFTTLNGGKEIIDSHLRWCRDQCELFKSAEDEHPDFLEDEPPLTTKFFKATVKVIQSHEKQLSKFKSECIRNWPPLFKNFGRVKYIQGFAEQLQNQLHLDLNESTPEEAKAVFDQVLAFTDGFAVWCGDLVAQVEGSDVFILFEPIARAMMESLKAIRTDAESQSALARQALSMIDYAVTQRALAATTRSGLQTALADGTSALEDQLAAEIAHMDAAKISRETTFETDKMRIEEALTTSEQESDGRRAVLEDDIRSQQDTIARLQNLKREEAAASSSINPLKWERFSRSTELAEAVSALRMSKQNLKNEELANEKARGDARKAVHSLERGLKKDLVECDVRAKKIRDDVAKELKKQTLDAQRKTPEDAKAHKASLASRRAVFQQQRAAAKLIASESREATRIQAQLAYYMRNLKARES</sequence>
<keyword evidence="3" id="KW-1185">Reference proteome</keyword>
<feature type="compositionally biased region" description="Basic and acidic residues" evidence="1">
    <location>
        <begin position="493"/>
        <end position="507"/>
    </location>
</feature>
<name>A4S7L5_OSTLU</name>
<protein>
    <submittedName>
        <fullName evidence="2">Uncharacterized protein</fullName>
    </submittedName>
</protein>
<dbReference type="GeneID" id="5005452"/>
<dbReference type="Gramene" id="ABO99588">
    <property type="protein sequence ID" value="ABO99588"/>
    <property type="gene ID" value="OSTLU_27537"/>
</dbReference>
<feature type="region of interest" description="Disordered" evidence="1">
    <location>
        <begin position="493"/>
        <end position="514"/>
    </location>
</feature>
<evidence type="ECO:0000313" key="2">
    <source>
        <dbReference type="EMBL" id="ABO99588.1"/>
    </source>
</evidence>
<dbReference type="Proteomes" id="UP000001568">
    <property type="component" value="Chromosome 14"/>
</dbReference>
<proteinExistence type="predicted"/>
<organism evidence="2 3">
    <name type="scientific">Ostreococcus lucimarinus (strain CCE9901)</name>
    <dbReference type="NCBI Taxonomy" id="436017"/>
    <lineage>
        <taxon>Eukaryota</taxon>
        <taxon>Viridiplantae</taxon>
        <taxon>Chlorophyta</taxon>
        <taxon>Mamiellophyceae</taxon>
        <taxon>Mamiellales</taxon>
        <taxon>Bathycoccaceae</taxon>
        <taxon>Ostreococcus</taxon>
    </lineage>
</organism>
<accession>A4S7L5</accession>
<dbReference type="KEGG" id="olu:OSTLU_27537"/>
<dbReference type="AlphaFoldDB" id="A4S7L5"/>
<gene>
    <name evidence="2" type="ORF">OSTLU_27537</name>
</gene>
<dbReference type="RefSeq" id="XP_001421295.1">
    <property type="nucleotide sequence ID" value="XM_001421258.1"/>
</dbReference>
<evidence type="ECO:0000313" key="3">
    <source>
        <dbReference type="Proteomes" id="UP000001568"/>
    </source>
</evidence>
<dbReference type="EMBL" id="CP000594">
    <property type="protein sequence ID" value="ABO99588.1"/>
    <property type="molecule type" value="Genomic_DNA"/>
</dbReference>